<keyword evidence="2" id="KW-0472">Membrane</keyword>
<dbReference type="Pfam" id="PF11992">
    <property type="entry name" value="TgpA_N"/>
    <property type="match status" value="1"/>
</dbReference>
<dbReference type="InterPro" id="IPR052901">
    <property type="entry name" value="Bact_TGase-like"/>
</dbReference>
<proteinExistence type="predicted"/>
<accession>M0NSZ1</accession>
<dbReference type="PANTHER" id="PTHR42736">
    <property type="entry name" value="PROTEIN-GLUTAMINE GAMMA-GLUTAMYLTRANSFERASE"/>
    <property type="match status" value="1"/>
</dbReference>
<dbReference type="EMBL" id="AOJH01000076">
    <property type="protein sequence ID" value="EMA60886.1"/>
    <property type="molecule type" value="Genomic_DNA"/>
</dbReference>
<feature type="transmembrane region" description="Helical" evidence="2">
    <location>
        <begin position="865"/>
        <end position="887"/>
    </location>
</feature>
<keyword evidence="2" id="KW-1133">Transmembrane helix</keyword>
<feature type="domain" description="Transglutaminase-like" evidence="3">
    <location>
        <begin position="303"/>
        <end position="372"/>
    </location>
</feature>
<dbReference type="Pfam" id="PF01841">
    <property type="entry name" value="Transglut_core"/>
    <property type="match status" value="1"/>
</dbReference>
<dbReference type="Pfam" id="PF13559">
    <property type="entry name" value="DUF4129"/>
    <property type="match status" value="1"/>
</dbReference>
<gene>
    <name evidence="4" type="ORF">C468_12482</name>
</gene>
<feature type="region of interest" description="Disordered" evidence="1">
    <location>
        <begin position="1091"/>
        <end position="1116"/>
    </location>
</feature>
<feature type="compositionally biased region" description="Low complexity" evidence="1">
    <location>
        <begin position="1008"/>
        <end position="1020"/>
    </location>
</feature>
<organism evidence="4 5">
    <name type="scientific">Halorubrum kocurii JCM 14978</name>
    <dbReference type="NCBI Taxonomy" id="1230456"/>
    <lineage>
        <taxon>Archaea</taxon>
        <taxon>Methanobacteriati</taxon>
        <taxon>Methanobacteriota</taxon>
        <taxon>Stenosarchaea group</taxon>
        <taxon>Halobacteria</taxon>
        <taxon>Halobacteriales</taxon>
        <taxon>Haloferacaceae</taxon>
        <taxon>Halorubrum</taxon>
    </lineage>
</organism>
<dbReference type="Proteomes" id="UP000011546">
    <property type="component" value="Unassembled WGS sequence"/>
</dbReference>
<name>M0NSZ1_9EURY</name>
<keyword evidence="2" id="KW-0812">Transmembrane</keyword>
<comment type="caution">
    <text evidence="4">The sequence shown here is derived from an EMBL/GenBank/DDBJ whole genome shotgun (WGS) entry which is preliminary data.</text>
</comment>
<feature type="compositionally biased region" description="Low complexity" evidence="1">
    <location>
        <begin position="103"/>
        <end position="115"/>
    </location>
</feature>
<dbReference type="SMART" id="SM00460">
    <property type="entry name" value="TGc"/>
    <property type="match status" value="1"/>
</dbReference>
<dbReference type="RefSeq" id="WP_008849177.1">
    <property type="nucleotide sequence ID" value="NZ_AOJH01000076.1"/>
</dbReference>
<dbReference type="Gene3D" id="3.10.620.30">
    <property type="match status" value="1"/>
</dbReference>
<feature type="compositionally biased region" description="Basic and acidic residues" evidence="1">
    <location>
        <begin position="1103"/>
        <end position="1116"/>
    </location>
</feature>
<feature type="region of interest" description="Disordered" evidence="1">
    <location>
        <begin position="454"/>
        <end position="608"/>
    </location>
</feature>
<feature type="compositionally biased region" description="Basic and acidic residues" evidence="1">
    <location>
        <begin position="77"/>
        <end position="91"/>
    </location>
</feature>
<feature type="compositionally biased region" description="Polar residues" evidence="1">
    <location>
        <begin position="561"/>
        <end position="572"/>
    </location>
</feature>
<feature type="region of interest" description="Disordered" evidence="1">
    <location>
        <begin position="1008"/>
        <end position="1030"/>
    </location>
</feature>
<dbReference type="InterPro" id="IPR025403">
    <property type="entry name" value="TgpA-like_C"/>
</dbReference>
<dbReference type="PANTHER" id="PTHR42736:SF1">
    <property type="entry name" value="PROTEIN-GLUTAMINE GAMMA-GLUTAMYLTRANSFERASE"/>
    <property type="match status" value="1"/>
</dbReference>
<dbReference type="STRING" id="1230456.C468_12482"/>
<reference evidence="4 5" key="1">
    <citation type="journal article" date="2014" name="PLoS Genet.">
        <title>Phylogenetically driven sequencing of extremely halophilic archaea reveals strategies for static and dynamic osmo-response.</title>
        <authorList>
            <person name="Becker E.A."/>
            <person name="Seitzer P.M."/>
            <person name="Tritt A."/>
            <person name="Larsen D."/>
            <person name="Krusor M."/>
            <person name="Yao A.I."/>
            <person name="Wu D."/>
            <person name="Madern D."/>
            <person name="Eisen J.A."/>
            <person name="Darling A.E."/>
            <person name="Facciotti M.T."/>
        </authorList>
    </citation>
    <scope>NUCLEOTIDE SEQUENCE [LARGE SCALE GENOMIC DNA]</scope>
    <source>
        <strain evidence="4 5">JCM 14978</strain>
    </source>
</reference>
<dbReference type="InterPro" id="IPR038765">
    <property type="entry name" value="Papain-like_cys_pep_sf"/>
</dbReference>
<dbReference type="SUPFAM" id="SSF54001">
    <property type="entry name" value="Cysteine proteinases"/>
    <property type="match status" value="1"/>
</dbReference>
<evidence type="ECO:0000313" key="4">
    <source>
        <dbReference type="EMBL" id="EMA60886.1"/>
    </source>
</evidence>
<dbReference type="AlphaFoldDB" id="M0NSZ1"/>
<feature type="compositionally biased region" description="Acidic residues" evidence="1">
    <location>
        <begin position="488"/>
        <end position="558"/>
    </location>
</feature>
<evidence type="ECO:0000259" key="3">
    <source>
        <dbReference type="SMART" id="SM00460"/>
    </source>
</evidence>
<feature type="region of interest" description="Disordered" evidence="1">
    <location>
        <begin position="27"/>
        <end position="115"/>
    </location>
</feature>
<dbReference type="PATRIC" id="fig|1230456.3.peg.2480"/>
<dbReference type="InterPro" id="IPR002931">
    <property type="entry name" value="Transglutaminase-like"/>
</dbReference>
<dbReference type="InterPro" id="IPR021878">
    <property type="entry name" value="TgpA_N"/>
</dbReference>
<dbReference type="OrthoDB" id="18481at2157"/>
<evidence type="ECO:0000313" key="5">
    <source>
        <dbReference type="Proteomes" id="UP000011546"/>
    </source>
</evidence>
<evidence type="ECO:0000256" key="1">
    <source>
        <dbReference type="SAM" id="MobiDB-lite"/>
    </source>
</evidence>
<sequence>MSSRVVAVVLAALCLTSVALAAPLIQPDLGSPTESATGGGSGVAESIESTLDEAEGDEPPEDRPDGGEGGEDGGPFDGERFDADDAERLGSDADPYTPGGAEGATASGDGDGANASGDDTGMLRYGALKTPYWRAATYDTYTGTGWERSTSASAYDPPYEHDGAADRRRYRVTAETPMSIVPAPYQPVAVGGLDDVVVYGDSSFDRTARMDAGTEFTVTSDVPEWSYEELERAGDDYDPDVVERYGTPREETPDRVHELTGEIVAGQSTPYGKAVAIDHWLKNERGYSLDTPEPGDDVVDEFLFEMESGYCVYFAASMTEMLRTQGIPARYATGYARASIEDGVEEVTADRAHAWVEVYIDGVGWVTLDPTPPEREDVRANGGDATATDDAVEANARYAVGTNLQSTEDEDDDWETVDADVELLSDPTPGTEGTVRVTRGGSPLVGHRVSYNGDVVGRTDADGNATGTLPYAENLEVTVEEYTAPGDPSEDELEDETEDSADDDGEDTEDADGEESDGEEGDGGEADGEESDGQEGDGMGGEESDGQEGEETEGDGVFDDSGNSIGSTNSPDQVEIGGPISELPTGTVFTVRHGDGGEDGRDDASSVETTERVFASGASAGLVRLEQSDPDAGISLNTAIDVTFAETPLHPGDEVDVTATIDGSPVPNATVTAGETETTTDGNGAATVPVPYTEEVRVEVERGDASGEATAPVATDAAITALNEPAVGGDLTVEVLVDDRPVEGLDVLVDEAAVAETDGNGTATVPVGYEETVDVAATRGAVRGADTFDVNTDLDVATEGLPVPGRSVTLTATAGGEPVEDATVTTEAGEMTTDANGTAAVTVPVVPRSELGYVVERGDAVAEGAIGLVGAWAAIAGIALGIWVAVARWTTPRSAGRQAAGVLRVAVERLSRVPRRTVSAVIRAAVWIGALLARGGRGTASTVRSMLAALASAAHRAATDLPRFLAATVAGLATRARGFARRIVAFARWLAVGPRTWWRRLRHAGASETEAAGSAQSAAGRPAIDGEGGEEPRIDPRVVVIRAWIWLVGVVRPGGSMTPREIADRATALGLPQRHVDRVLEAFRSLRYAHREPSQDEAETVADAEHSLRSARGGDE</sequence>
<evidence type="ECO:0000256" key="2">
    <source>
        <dbReference type="SAM" id="Phobius"/>
    </source>
</evidence>
<feature type="compositionally biased region" description="Acidic residues" evidence="1">
    <location>
        <begin position="50"/>
        <end position="60"/>
    </location>
</feature>
<keyword evidence="5" id="KW-1185">Reference proteome</keyword>
<feature type="compositionally biased region" description="Basic and acidic residues" evidence="1">
    <location>
        <begin position="592"/>
        <end position="604"/>
    </location>
</feature>
<protein>
    <recommendedName>
        <fullName evidence="3">Transglutaminase-like domain-containing protein</fullName>
    </recommendedName>
</protein>